<protein>
    <recommendedName>
        <fullName evidence="2">WKF domain-containing protein</fullName>
    </recommendedName>
</protein>
<evidence type="ECO:0000259" key="2">
    <source>
        <dbReference type="Pfam" id="PF10180"/>
    </source>
</evidence>
<dbReference type="STRING" id="379532.ENSPCOP00000009476"/>
<dbReference type="PANTHER" id="PTHR22306">
    <property type="entry name" value="CHROMOSOME 7 OPEN READING FRAME 50"/>
    <property type="match status" value="1"/>
</dbReference>
<feature type="region of interest" description="Disordered" evidence="1">
    <location>
        <begin position="110"/>
        <end position="140"/>
    </location>
</feature>
<proteinExistence type="predicted"/>
<dbReference type="PANTHER" id="PTHR22306:SF2">
    <property type="entry name" value="CHROMOSOME 7 OPEN READING FRAME 50"/>
    <property type="match status" value="1"/>
</dbReference>
<dbReference type="AlphaFoldDB" id="A0A2K6F656"/>
<name>A0A2K6F656_PROCO</name>
<organism evidence="3 4">
    <name type="scientific">Propithecus coquereli</name>
    <name type="common">Coquerel's sifaka</name>
    <name type="synonym">Propithecus verreauxi coquereli</name>
    <dbReference type="NCBI Taxonomy" id="379532"/>
    <lineage>
        <taxon>Eukaryota</taxon>
        <taxon>Metazoa</taxon>
        <taxon>Chordata</taxon>
        <taxon>Craniata</taxon>
        <taxon>Vertebrata</taxon>
        <taxon>Euteleostomi</taxon>
        <taxon>Mammalia</taxon>
        <taxon>Eutheria</taxon>
        <taxon>Euarchontoglires</taxon>
        <taxon>Primates</taxon>
        <taxon>Strepsirrhini</taxon>
        <taxon>Lemuriformes</taxon>
        <taxon>Indriidae</taxon>
        <taxon>Propithecus</taxon>
    </lineage>
</organism>
<sequence>MGAVAPVRGRGGICSQLTLTHTGLSKVKPQFSLQNWPSPSELSPALLLSLGQCAVCKGQGGQGQTEPLAAVAGVRGSAEQCTLRRTFIWPRSLMRRVSLDFQGGAPCPAVQDLDPKLSSEEKRVLERKRKKERKKEERQRLREAAVTTQNLPARRSGAELALAYLCGWAQKHKDWRFQKTRQTWLLLHMYDSDKVPNEHFPSLLDYLEGLQGRARELTVQKAEALMLELDEAGAGGPDPLLLGKAQRVRQVLQLLS</sequence>
<evidence type="ECO:0000313" key="4">
    <source>
        <dbReference type="Proteomes" id="UP000233160"/>
    </source>
</evidence>
<feature type="compositionally biased region" description="Basic and acidic residues" evidence="1">
    <location>
        <begin position="113"/>
        <end position="124"/>
    </location>
</feature>
<reference evidence="3" key="2">
    <citation type="submission" date="2025-09" db="UniProtKB">
        <authorList>
            <consortium name="Ensembl"/>
        </authorList>
    </citation>
    <scope>IDENTIFICATION</scope>
</reference>
<evidence type="ECO:0000313" key="3">
    <source>
        <dbReference type="Ensembl" id="ENSPCOP00000009476.1"/>
    </source>
</evidence>
<dbReference type="Proteomes" id="UP000233160">
    <property type="component" value="Unassembled WGS sequence"/>
</dbReference>
<accession>A0A2K6F656</accession>
<reference evidence="3" key="1">
    <citation type="submission" date="2025-08" db="UniProtKB">
        <authorList>
            <consortium name="Ensembl"/>
        </authorList>
    </citation>
    <scope>IDENTIFICATION</scope>
</reference>
<dbReference type="Pfam" id="PF10180">
    <property type="entry name" value="WKF"/>
    <property type="match status" value="1"/>
</dbReference>
<feature type="domain" description="WKF" evidence="2">
    <location>
        <begin position="163"/>
        <end position="224"/>
    </location>
</feature>
<dbReference type="GeneTree" id="ENSGT00390000017838"/>
<dbReference type="InterPro" id="IPR019327">
    <property type="entry name" value="WKF"/>
</dbReference>
<keyword evidence="4" id="KW-1185">Reference proteome</keyword>
<evidence type="ECO:0000256" key="1">
    <source>
        <dbReference type="SAM" id="MobiDB-lite"/>
    </source>
</evidence>
<dbReference type="Ensembl" id="ENSPCOT00000020044.1">
    <property type="protein sequence ID" value="ENSPCOP00000009476.1"/>
    <property type="gene ID" value="ENSPCOG00000016108.1"/>
</dbReference>